<accession>A0A4R0NFR3</accession>
<keyword evidence="1" id="KW-0812">Transmembrane</keyword>
<keyword evidence="1" id="KW-1133">Transmembrane helix</keyword>
<dbReference type="InterPro" id="IPR012373">
    <property type="entry name" value="Ferrdict_sens_TM"/>
</dbReference>
<keyword evidence="1" id="KW-0472">Membrane</keyword>
<reference evidence="5 7" key="2">
    <citation type="submission" date="2019-04" db="EMBL/GenBank/DDBJ databases">
        <title>Pedobacter sp. RP-1-16 sp. nov., isolated from Arctic soil.</title>
        <authorList>
            <person name="Dahal R.H."/>
            <person name="Kim D.-U."/>
        </authorList>
    </citation>
    <scope>NUCLEOTIDE SEQUENCE [LARGE SCALE GENOMIC DNA]</scope>
    <source>
        <strain evidence="5 7">RP-1-16</strain>
    </source>
</reference>
<dbReference type="AlphaFoldDB" id="A0A4R0NFR3"/>
<dbReference type="EMBL" id="SWDX01000002">
    <property type="protein sequence ID" value="TKC63832.1"/>
    <property type="molecule type" value="Genomic_DNA"/>
</dbReference>
<dbReference type="PIRSF" id="PIRSF018266">
    <property type="entry name" value="FecR"/>
    <property type="match status" value="1"/>
</dbReference>
<feature type="transmembrane region" description="Helical" evidence="1">
    <location>
        <begin position="67"/>
        <end position="88"/>
    </location>
</feature>
<dbReference type="EMBL" id="SJSM01000001">
    <property type="protein sequence ID" value="TCC99321.1"/>
    <property type="molecule type" value="Genomic_DNA"/>
</dbReference>
<dbReference type="GO" id="GO:0016989">
    <property type="term" value="F:sigma factor antagonist activity"/>
    <property type="evidence" value="ECO:0007669"/>
    <property type="project" value="TreeGrafter"/>
</dbReference>
<dbReference type="Proteomes" id="UP000309594">
    <property type="component" value="Unassembled WGS sequence"/>
</dbReference>
<reference evidence="4 6" key="1">
    <citation type="submission" date="2019-02" db="EMBL/GenBank/DDBJ databases">
        <title>Pedobacter sp. RP-3-8 sp. nov., isolated from Arctic soil.</title>
        <authorList>
            <person name="Dahal R.H."/>
        </authorList>
    </citation>
    <scope>NUCLEOTIDE SEQUENCE [LARGE SCALE GENOMIC DNA]</scope>
    <source>
        <strain evidence="4 6">RP-3-8</strain>
    </source>
</reference>
<evidence type="ECO:0000313" key="7">
    <source>
        <dbReference type="Proteomes" id="UP000309594"/>
    </source>
</evidence>
<dbReference type="Pfam" id="PF16344">
    <property type="entry name" value="FecR_C"/>
    <property type="match status" value="1"/>
</dbReference>
<dbReference type="InterPro" id="IPR032508">
    <property type="entry name" value="FecR_C"/>
</dbReference>
<dbReference type="Pfam" id="PF04773">
    <property type="entry name" value="FecR"/>
    <property type="match status" value="1"/>
</dbReference>
<organism evidence="4 6">
    <name type="scientific">Pedobacter hiemivivus</name>
    <dbReference type="NCBI Taxonomy" id="2530454"/>
    <lineage>
        <taxon>Bacteria</taxon>
        <taxon>Pseudomonadati</taxon>
        <taxon>Bacteroidota</taxon>
        <taxon>Sphingobacteriia</taxon>
        <taxon>Sphingobacteriales</taxon>
        <taxon>Sphingobacteriaceae</taxon>
        <taxon>Pedobacter</taxon>
    </lineage>
</organism>
<dbReference type="Gene3D" id="2.60.120.1440">
    <property type="match status" value="1"/>
</dbReference>
<name>A0A4R0NFR3_9SPHI</name>
<evidence type="ECO:0000313" key="5">
    <source>
        <dbReference type="EMBL" id="TKC63832.1"/>
    </source>
</evidence>
<feature type="domain" description="Protein FecR C-terminal" evidence="3">
    <location>
        <begin position="296"/>
        <end position="364"/>
    </location>
</feature>
<accession>A0A4U1GPY5</accession>
<dbReference type="FunFam" id="2.60.120.1440:FF:000001">
    <property type="entry name" value="Putative anti-sigma factor"/>
    <property type="match status" value="1"/>
</dbReference>
<dbReference type="InterPro" id="IPR006860">
    <property type="entry name" value="FecR"/>
</dbReference>
<dbReference type="Proteomes" id="UP000291117">
    <property type="component" value="Unassembled WGS sequence"/>
</dbReference>
<evidence type="ECO:0000313" key="4">
    <source>
        <dbReference type="EMBL" id="TCC99321.1"/>
    </source>
</evidence>
<dbReference type="OrthoDB" id="1097347at2"/>
<feature type="domain" description="FecR protein" evidence="2">
    <location>
        <begin position="161"/>
        <end position="256"/>
    </location>
</feature>
<sequence>MEFKQAEKIIEVYNNGTASAEERDLVESWYLKHKTGNTLSAVEIQEEHDLGFQALNAYLNEPRKISLWPRIASVAAILLVMGSGFYFYRIQNRGIKDKISLAQDIPPGRNTAILTLAGGKTINLSDAKNGVVIAAGKVAYSDGTRVAVPEAVESYVPLEMTASTPRGGIYNVTLPDGTTVMLNAESSLKFPSVFKGKNRKVELRGEAYFEVAKDKSHPFVVQSEGQTVEVLGTHFNINSYVSNRYIKTTLLEGSVKVTGKDNELVLLPGEQSKLTAGQLNVQIVDIEEAVSWKNGYFRFNDENIVDVMQKIARWYDIEVVYKDKPTLEGFTGTISRKSNISDVLDMLERTKIVHFEIEGRRVMVMN</sequence>
<dbReference type="Gene3D" id="3.55.50.30">
    <property type="match status" value="1"/>
</dbReference>
<dbReference type="RefSeq" id="WP_131606406.1">
    <property type="nucleotide sequence ID" value="NZ_SJSM01000001.1"/>
</dbReference>
<dbReference type="PANTHER" id="PTHR30273">
    <property type="entry name" value="PERIPLASMIC SIGNAL SENSOR AND SIGMA FACTOR ACTIVATOR FECR-RELATED"/>
    <property type="match status" value="1"/>
</dbReference>
<evidence type="ECO:0000259" key="2">
    <source>
        <dbReference type="Pfam" id="PF04773"/>
    </source>
</evidence>
<keyword evidence="6" id="KW-1185">Reference proteome</keyword>
<protein>
    <submittedName>
        <fullName evidence="4">DUF4974 domain-containing protein</fullName>
    </submittedName>
</protein>
<evidence type="ECO:0000313" key="6">
    <source>
        <dbReference type="Proteomes" id="UP000291117"/>
    </source>
</evidence>
<evidence type="ECO:0000259" key="3">
    <source>
        <dbReference type="Pfam" id="PF16344"/>
    </source>
</evidence>
<dbReference type="PANTHER" id="PTHR30273:SF2">
    <property type="entry name" value="PROTEIN FECR"/>
    <property type="match status" value="1"/>
</dbReference>
<proteinExistence type="predicted"/>
<evidence type="ECO:0000256" key="1">
    <source>
        <dbReference type="SAM" id="Phobius"/>
    </source>
</evidence>
<gene>
    <name evidence="4" type="ORF">EZ444_01185</name>
    <name evidence="5" type="ORF">FBD94_05660</name>
</gene>
<comment type="caution">
    <text evidence="4">The sequence shown here is derived from an EMBL/GenBank/DDBJ whole genome shotgun (WGS) entry which is preliminary data.</text>
</comment>